<evidence type="ECO:0000313" key="2">
    <source>
        <dbReference type="Proteomes" id="UP001165064"/>
    </source>
</evidence>
<dbReference type="Proteomes" id="UP001165064">
    <property type="component" value="Unassembled WGS sequence"/>
</dbReference>
<dbReference type="EMBL" id="BSXS01007240">
    <property type="protein sequence ID" value="GME88001.1"/>
    <property type="molecule type" value="Genomic_DNA"/>
</dbReference>
<evidence type="ECO:0000313" key="1">
    <source>
        <dbReference type="EMBL" id="GME88001.1"/>
    </source>
</evidence>
<proteinExistence type="predicted"/>
<reference evidence="1" key="1">
    <citation type="submission" date="2023-04" db="EMBL/GenBank/DDBJ databases">
        <title>Ambrosiozyma monospora NBRC 10751.</title>
        <authorList>
            <person name="Ichikawa N."/>
            <person name="Sato H."/>
            <person name="Tonouchi N."/>
        </authorList>
    </citation>
    <scope>NUCLEOTIDE SEQUENCE</scope>
    <source>
        <strain evidence="1">NBRC 10751</strain>
    </source>
</reference>
<gene>
    <name evidence="1" type="ORF">Amon02_000829400</name>
</gene>
<sequence length="70" mass="8176">MDVVINCGGMREQFRLHSEFGDAISVMFNLEKWAPWTYWDIGTLGHWDIGTLNVQKRSRTKHLDILLSKL</sequence>
<comment type="caution">
    <text evidence="1">The sequence shown here is derived from an EMBL/GenBank/DDBJ whole genome shotgun (WGS) entry which is preliminary data.</text>
</comment>
<organism evidence="1 2">
    <name type="scientific">Ambrosiozyma monospora</name>
    <name type="common">Yeast</name>
    <name type="synonym">Endomycopsis monosporus</name>
    <dbReference type="NCBI Taxonomy" id="43982"/>
    <lineage>
        <taxon>Eukaryota</taxon>
        <taxon>Fungi</taxon>
        <taxon>Dikarya</taxon>
        <taxon>Ascomycota</taxon>
        <taxon>Saccharomycotina</taxon>
        <taxon>Pichiomycetes</taxon>
        <taxon>Pichiales</taxon>
        <taxon>Pichiaceae</taxon>
        <taxon>Ambrosiozyma</taxon>
    </lineage>
</organism>
<accession>A0ACB5TGJ1</accession>
<keyword evidence="2" id="KW-1185">Reference proteome</keyword>
<protein>
    <submittedName>
        <fullName evidence="1">Unnamed protein product</fullName>
    </submittedName>
</protein>
<name>A0ACB5TGJ1_AMBMO</name>